<gene>
    <name evidence="1" type="ORF">CLV63_10384</name>
</gene>
<reference evidence="1 2" key="1">
    <citation type="submission" date="2018-03" db="EMBL/GenBank/DDBJ databases">
        <title>Genomic Encyclopedia of Archaeal and Bacterial Type Strains, Phase II (KMG-II): from individual species to whole genera.</title>
        <authorList>
            <person name="Goeker M."/>
        </authorList>
    </citation>
    <scope>NUCLEOTIDE SEQUENCE [LARGE SCALE GENOMIC DNA]</scope>
    <source>
        <strain evidence="1 2">DSM 45312</strain>
    </source>
</reference>
<evidence type="ECO:0000313" key="2">
    <source>
        <dbReference type="Proteomes" id="UP000240542"/>
    </source>
</evidence>
<keyword evidence="2" id="KW-1185">Reference proteome</keyword>
<dbReference type="OrthoDB" id="5738083at2"/>
<dbReference type="NCBIfam" id="TIGR03666">
    <property type="entry name" value="Rv2061_F420"/>
    <property type="match status" value="1"/>
</dbReference>
<dbReference type="AlphaFoldDB" id="A0A2P8DQ88"/>
<dbReference type="Gene3D" id="2.30.110.10">
    <property type="entry name" value="Electron Transport, Fmn-binding Protein, Chain A"/>
    <property type="match status" value="1"/>
</dbReference>
<dbReference type="EMBL" id="PYGA01000003">
    <property type="protein sequence ID" value="PSK99361.1"/>
    <property type="molecule type" value="Genomic_DNA"/>
</dbReference>
<dbReference type="SUPFAM" id="SSF50475">
    <property type="entry name" value="FMN-binding split barrel"/>
    <property type="match status" value="1"/>
</dbReference>
<dbReference type="InterPro" id="IPR012349">
    <property type="entry name" value="Split_barrel_FMN-bd"/>
</dbReference>
<evidence type="ECO:0000313" key="1">
    <source>
        <dbReference type="EMBL" id="PSK99361.1"/>
    </source>
</evidence>
<proteinExistence type="predicted"/>
<dbReference type="InterPro" id="IPR019965">
    <property type="entry name" value="PPOX_F420-dep_Rv2061_put"/>
</dbReference>
<comment type="caution">
    <text evidence="1">The sequence shown here is derived from an EMBL/GenBank/DDBJ whole genome shotgun (WGS) entry which is preliminary data.</text>
</comment>
<sequence>MTPATLLRVFHQHKTALLTTYRSDGTTAVDTPVSIVLDGDRVVFRTWEDSGKAKRLRCHPLADLRPCTFRGSPLGDPVRGEVRLLEGGDAQRAARMLTRHHPMLQGWAVPLSHRVLRYRTLHFELRPVDTERHAERVESAEGWPD</sequence>
<protein>
    <recommendedName>
        <fullName evidence="3">Pyridoxamine 5'-phosphate oxidase putative domain-containing protein</fullName>
    </recommendedName>
</protein>
<evidence type="ECO:0008006" key="3">
    <source>
        <dbReference type="Google" id="ProtNLM"/>
    </source>
</evidence>
<organism evidence="1 2">
    <name type="scientific">Murinocardiopsis flavida</name>
    <dbReference type="NCBI Taxonomy" id="645275"/>
    <lineage>
        <taxon>Bacteria</taxon>
        <taxon>Bacillati</taxon>
        <taxon>Actinomycetota</taxon>
        <taxon>Actinomycetes</taxon>
        <taxon>Streptosporangiales</taxon>
        <taxon>Nocardiopsidaceae</taxon>
        <taxon>Murinocardiopsis</taxon>
    </lineage>
</organism>
<dbReference type="Proteomes" id="UP000240542">
    <property type="component" value="Unassembled WGS sequence"/>
</dbReference>
<name>A0A2P8DQ88_9ACTN</name>
<dbReference type="RefSeq" id="WP_106581788.1">
    <property type="nucleotide sequence ID" value="NZ_PYGA01000003.1"/>
</dbReference>
<accession>A0A2P8DQ88</accession>